<evidence type="ECO:0000256" key="3">
    <source>
        <dbReference type="ARBA" id="ARBA00022989"/>
    </source>
</evidence>
<evidence type="ECO:0000313" key="7">
    <source>
        <dbReference type="EMBL" id="GFJ83435.1"/>
    </source>
</evidence>
<dbReference type="Pfam" id="PF00528">
    <property type="entry name" value="BPD_transp_1"/>
    <property type="match status" value="1"/>
</dbReference>
<dbReference type="GO" id="GO:0055085">
    <property type="term" value="P:transmembrane transport"/>
    <property type="evidence" value="ECO:0007669"/>
    <property type="project" value="InterPro"/>
</dbReference>
<dbReference type="PANTHER" id="PTHR43376:SF1">
    <property type="entry name" value="OLIGOPEPTIDE TRANSPORT SYSTEM PERMEASE PROTEIN"/>
    <property type="match status" value="1"/>
</dbReference>
<dbReference type="GO" id="GO:0016020">
    <property type="term" value="C:membrane"/>
    <property type="evidence" value="ECO:0007669"/>
    <property type="project" value="UniProtKB-SubCell"/>
</dbReference>
<sequence length="76" mass="8137">MQLGVLVAGALVTEIVFGYPGLGRLILQAIQNQDFFLLQGAFLFIVIGVLLANFVIDIVYVLVDPRTRTGMQGGAA</sequence>
<evidence type="ECO:0000256" key="1">
    <source>
        <dbReference type="ARBA" id="ARBA00004141"/>
    </source>
</evidence>
<dbReference type="InterPro" id="IPR000515">
    <property type="entry name" value="MetI-like"/>
</dbReference>
<evidence type="ECO:0000256" key="4">
    <source>
        <dbReference type="ARBA" id="ARBA00023136"/>
    </source>
</evidence>
<proteinExistence type="predicted"/>
<gene>
    <name evidence="7" type="ORF">Phou_076150</name>
</gene>
<keyword evidence="3 5" id="KW-1133">Transmembrane helix</keyword>
<evidence type="ECO:0000256" key="5">
    <source>
        <dbReference type="SAM" id="Phobius"/>
    </source>
</evidence>
<comment type="caution">
    <text evidence="7">The sequence shown here is derived from an EMBL/GenBank/DDBJ whole genome shotgun (WGS) entry which is preliminary data.</text>
</comment>
<name>A0A6V8KS51_9ACTN</name>
<dbReference type="EMBL" id="BLPF01000003">
    <property type="protein sequence ID" value="GFJ83435.1"/>
    <property type="molecule type" value="Genomic_DNA"/>
</dbReference>
<evidence type="ECO:0000313" key="8">
    <source>
        <dbReference type="Proteomes" id="UP000482800"/>
    </source>
</evidence>
<dbReference type="PANTHER" id="PTHR43376">
    <property type="entry name" value="OLIGOPEPTIDE TRANSPORT SYSTEM PERMEASE PROTEIN"/>
    <property type="match status" value="1"/>
</dbReference>
<accession>A0A6V8KS51</accession>
<reference evidence="7 8" key="1">
    <citation type="submission" date="2020-03" db="EMBL/GenBank/DDBJ databases">
        <title>Whole genome shotgun sequence of Phytohabitans houttuyneae NBRC 108639.</title>
        <authorList>
            <person name="Komaki H."/>
            <person name="Tamura T."/>
        </authorList>
    </citation>
    <scope>NUCLEOTIDE SEQUENCE [LARGE SCALE GENOMIC DNA]</scope>
    <source>
        <strain evidence="7 8">NBRC 108639</strain>
    </source>
</reference>
<feature type="transmembrane region" description="Helical" evidence="5">
    <location>
        <begin position="42"/>
        <end position="63"/>
    </location>
</feature>
<protein>
    <recommendedName>
        <fullName evidence="6">ABC transmembrane type-1 domain-containing protein</fullName>
    </recommendedName>
</protein>
<feature type="domain" description="ABC transmembrane type-1" evidence="6">
    <location>
        <begin position="2"/>
        <end position="68"/>
    </location>
</feature>
<evidence type="ECO:0000259" key="6">
    <source>
        <dbReference type="Pfam" id="PF00528"/>
    </source>
</evidence>
<reference evidence="7 8" key="2">
    <citation type="submission" date="2020-03" db="EMBL/GenBank/DDBJ databases">
        <authorList>
            <person name="Ichikawa N."/>
            <person name="Kimura A."/>
            <person name="Kitahashi Y."/>
            <person name="Uohara A."/>
        </authorList>
    </citation>
    <scope>NUCLEOTIDE SEQUENCE [LARGE SCALE GENOMIC DNA]</scope>
    <source>
        <strain evidence="7 8">NBRC 108639</strain>
    </source>
</reference>
<dbReference type="Proteomes" id="UP000482800">
    <property type="component" value="Unassembled WGS sequence"/>
</dbReference>
<keyword evidence="2 5" id="KW-0812">Transmembrane</keyword>
<comment type="subcellular location">
    <subcellularLocation>
        <location evidence="1">Membrane</location>
        <topology evidence="1">Multi-pass membrane protein</topology>
    </subcellularLocation>
</comment>
<dbReference type="AlphaFoldDB" id="A0A6V8KS51"/>
<evidence type="ECO:0000256" key="2">
    <source>
        <dbReference type="ARBA" id="ARBA00022692"/>
    </source>
</evidence>
<organism evidence="7 8">
    <name type="scientific">Phytohabitans houttuyneae</name>
    <dbReference type="NCBI Taxonomy" id="1076126"/>
    <lineage>
        <taxon>Bacteria</taxon>
        <taxon>Bacillati</taxon>
        <taxon>Actinomycetota</taxon>
        <taxon>Actinomycetes</taxon>
        <taxon>Micromonosporales</taxon>
        <taxon>Micromonosporaceae</taxon>
    </lineage>
</organism>
<keyword evidence="4 5" id="KW-0472">Membrane</keyword>
<keyword evidence="8" id="KW-1185">Reference proteome</keyword>